<organism evidence="2">
    <name type="scientific">marine sediment metagenome</name>
    <dbReference type="NCBI Taxonomy" id="412755"/>
    <lineage>
        <taxon>unclassified sequences</taxon>
        <taxon>metagenomes</taxon>
        <taxon>ecological metagenomes</taxon>
    </lineage>
</organism>
<comment type="caution">
    <text evidence="2">The sequence shown here is derived from an EMBL/GenBank/DDBJ whole genome shotgun (WGS) entry which is preliminary data.</text>
</comment>
<accession>A0A0F9MVF6</accession>
<sequence length="51" mass="5872">MIKWILSNETRTLLVIALFVIIVYVLVISGVKVLIKKGYLIAKEQTNEQRL</sequence>
<reference evidence="2" key="1">
    <citation type="journal article" date="2015" name="Nature">
        <title>Complex archaea that bridge the gap between prokaryotes and eukaryotes.</title>
        <authorList>
            <person name="Spang A."/>
            <person name="Saw J.H."/>
            <person name="Jorgensen S.L."/>
            <person name="Zaremba-Niedzwiedzka K."/>
            <person name="Martijn J."/>
            <person name="Lind A.E."/>
            <person name="van Eijk R."/>
            <person name="Schleper C."/>
            <person name="Guy L."/>
            <person name="Ettema T.J."/>
        </authorList>
    </citation>
    <scope>NUCLEOTIDE SEQUENCE</scope>
</reference>
<name>A0A0F9MVF6_9ZZZZ</name>
<keyword evidence="1" id="KW-1133">Transmembrane helix</keyword>
<dbReference type="AlphaFoldDB" id="A0A0F9MVF6"/>
<proteinExistence type="predicted"/>
<keyword evidence="1" id="KW-0812">Transmembrane</keyword>
<evidence type="ECO:0000256" key="1">
    <source>
        <dbReference type="SAM" id="Phobius"/>
    </source>
</evidence>
<dbReference type="EMBL" id="LAZR01005039">
    <property type="protein sequence ID" value="KKN03372.1"/>
    <property type="molecule type" value="Genomic_DNA"/>
</dbReference>
<evidence type="ECO:0000313" key="2">
    <source>
        <dbReference type="EMBL" id="KKN03372.1"/>
    </source>
</evidence>
<gene>
    <name evidence="2" type="ORF">LCGC14_1108200</name>
</gene>
<protein>
    <submittedName>
        <fullName evidence="2">Uncharacterized protein</fullName>
    </submittedName>
</protein>
<keyword evidence="1" id="KW-0472">Membrane</keyword>
<feature type="transmembrane region" description="Helical" evidence="1">
    <location>
        <begin position="12"/>
        <end position="35"/>
    </location>
</feature>